<accession>A0A1M6D128</accession>
<reference evidence="7 8" key="1">
    <citation type="submission" date="2016-11" db="EMBL/GenBank/DDBJ databases">
        <authorList>
            <person name="Jaros S."/>
            <person name="Januszkiewicz K."/>
            <person name="Wedrychowicz H."/>
        </authorList>
    </citation>
    <scope>NUCLEOTIDE SEQUENCE [LARGE SCALE GENOMIC DNA]</scope>
    <source>
        <strain evidence="7 8">DSM 21425</strain>
    </source>
</reference>
<protein>
    <submittedName>
        <fullName evidence="7">O-antigen ligase like membrane protein</fullName>
    </submittedName>
</protein>
<evidence type="ECO:0000313" key="8">
    <source>
        <dbReference type="Proteomes" id="UP000184225"/>
    </source>
</evidence>
<feature type="transmembrane region" description="Helical" evidence="5">
    <location>
        <begin position="241"/>
        <end position="257"/>
    </location>
</feature>
<proteinExistence type="predicted"/>
<keyword evidence="2 5" id="KW-0812">Transmembrane</keyword>
<feature type="transmembrane region" description="Helical" evidence="5">
    <location>
        <begin position="434"/>
        <end position="450"/>
    </location>
</feature>
<feature type="transmembrane region" description="Helical" evidence="5">
    <location>
        <begin position="37"/>
        <end position="55"/>
    </location>
</feature>
<keyword evidence="4 5" id="KW-0472">Membrane</keyword>
<feature type="transmembrane region" description="Helical" evidence="5">
    <location>
        <begin position="410"/>
        <end position="428"/>
    </location>
</feature>
<evidence type="ECO:0000259" key="6">
    <source>
        <dbReference type="Pfam" id="PF04932"/>
    </source>
</evidence>
<feature type="transmembrane region" description="Helical" evidence="5">
    <location>
        <begin position="373"/>
        <end position="398"/>
    </location>
</feature>
<dbReference type="Proteomes" id="UP000184225">
    <property type="component" value="Unassembled WGS sequence"/>
</dbReference>
<dbReference type="GO" id="GO:0016020">
    <property type="term" value="C:membrane"/>
    <property type="evidence" value="ECO:0007669"/>
    <property type="project" value="UniProtKB-SubCell"/>
</dbReference>
<gene>
    <name evidence="7" type="ORF">SAMN04488096_103253</name>
</gene>
<dbReference type="PANTHER" id="PTHR37422:SF13">
    <property type="entry name" value="LIPOPOLYSACCHARIDE BIOSYNTHESIS PROTEIN PA4999-RELATED"/>
    <property type="match status" value="1"/>
</dbReference>
<evidence type="ECO:0000256" key="3">
    <source>
        <dbReference type="ARBA" id="ARBA00022989"/>
    </source>
</evidence>
<evidence type="ECO:0000256" key="2">
    <source>
        <dbReference type="ARBA" id="ARBA00022692"/>
    </source>
</evidence>
<feature type="domain" description="O-antigen ligase-related" evidence="6">
    <location>
        <begin position="226"/>
        <end position="390"/>
    </location>
</feature>
<dbReference type="GO" id="GO:0016874">
    <property type="term" value="F:ligase activity"/>
    <property type="evidence" value="ECO:0007669"/>
    <property type="project" value="UniProtKB-KW"/>
</dbReference>
<feature type="transmembrane region" description="Helical" evidence="5">
    <location>
        <begin position="102"/>
        <end position="125"/>
    </location>
</feature>
<feature type="transmembrane region" description="Helical" evidence="5">
    <location>
        <begin position="195"/>
        <end position="212"/>
    </location>
</feature>
<evidence type="ECO:0000256" key="4">
    <source>
        <dbReference type="ARBA" id="ARBA00023136"/>
    </source>
</evidence>
<feature type="transmembrane region" description="Helical" evidence="5">
    <location>
        <begin position="67"/>
        <end position="90"/>
    </location>
</feature>
<dbReference type="InterPro" id="IPR007016">
    <property type="entry name" value="O-antigen_ligase-rel_domated"/>
</dbReference>
<dbReference type="PANTHER" id="PTHR37422">
    <property type="entry name" value="TEICHURONIC ACID BIOSYNTHESIS PROTEIN TUAE"/>
    <property type="match status" value="1"/>
</dbReference>
<dbReference type="Pfam" id="PF04932">
    <property type="entry name" value="Wzy_C"/>
    <property type="match status" value="1"/>
</dbReference>
<feature type="transmembrane region" description="Helical" evidence="5">
    <location>
        <begin position="137"/>
        <end position="159"/>
    </location>
</feature>
<dbReference type="InterPro" id="IPR051533">
    <property type="entry name" value="WaaL-like"/>
</dbReference>
<evidence type="ECO:0000256" key="5">
    <source>
        <dbReference type="SAM" id="Phobius"/>
    </source>
</evidence>
<sequence>MDIKISKILKYFFLLCLFFIPFDGEGIIALGEFSSEAYILFLLIFLGLYTLKFFLKPISIPFKSTEFQLLILFIIVLIISSLINLPYIYHSKVGPKTGFYKLATQFLVLLFFVFPVLIFFYNLFLEHQHKLIFSIRKVFVVTLYVVFAVGFLEVLYIFYRVPGTKDILNIVDEIPLIKLNLTPWDKRISSITREPPSLGMFLITILPWLLVYKPKRNKIWLYFLPLVFILFLSFYSGSRSGIFIIFLQLIAYFILVNTNKISITKFKRLLQVSVIVILIIPVGLFKLKDSEVIQDKIQSFSFVENYKQNTSNKTRLGTYVASLETIKNQPTLGVGYGQAGFYILDDYPFWSYNDNREIERYRSGERFPPMFNIYLRVLVESGFIGFFVFILFITFLFYKSMLQYYNGNLQFKKDNLIIILSLIGYSLTWMQFDTFRVLGFWVFLSFYLYIQNRIKNEYY</sequence>
<organism evidence="7 8">
    <name type="scientific">Mesonia phycicola</name>
    <dbReference type="NCBI Taxonomy" id="579105"/>
    <lineage>
        <taxon>Bacteria</taxon>
        <taxon>Pseudomonadati</taxon>
        <taxon>Bacteroidota</taxon>
        <taxon>Flavobacteriia</taxon>
        <taxon>Flavobacteriales</taxon>
        <taxon>Flavobacteriaceae</taxon>
        <taxon>Mesonia</taxon>
    </lineage>
</organism>
<dbReference type="STRING" id="579105.SAMN04488096_103253"/>
<keyword evidence="8" id="KW-1185">Reference proteome</keyword>
<dbReference type="AlphaFoldDB" id="A0A1M6D128"/>
<dbReference type="EMBL" id="FQYY01000003">
    <property type="protein sequence ID" value="SHI66992.1"/>
    <property type="molecule type" value="Genomic_DNA"/>
</dbReference>
<name>A0A1M6D128_9FLAO</name>
<keyword evidence="7" id="KW-0436">Ligase</keyword>
<dbReference type="OrthoDB" id="1421645at2"/>
<comment type="subcellular location">
    <subcellularLocation>
        <location evidence="1">Membrane</location>
        <topology evidence="1">Multi-pass membrane protein</topology>
    </subcellularLocation>
</comment>
<feature type="transmembrane region" description="Helical" evidence="5">
    <location>
        <begin position="269"/>
        <end position="287"/>
    </location>
</feature>
<feature type="transmembrane region" description="Helical" evidence="5">
    <location>
        <begin position="219"/>
        <end position="235"/>
    </location>
</feature>
<feature type="transmembrane region" description="Helical" evidence="5">
    <location>
        <begin position="12"/>
        <end position="31"/>
    </location>
</feature>
<dbReference type="RefSeq" id="WP_073149229.1">
    <property type="nucleotide sequence ID" value="NZ_FQYY01000003.1"/>
</dbReference>
<keyword evidence="3 5" id="KW-1133">Transmembrane helix</keyword>
<evidence type="ECO:0000313" key="7">
    <source>
        <dbReference type="EMBL" id="SHI66992.1"/>
    </source>
</evidence>
<evidence type="ECO:0000256" key="1">
    <source>
        <dbReference type="ARBA" id="ARBA00004141"/>
    </source>
</evidence>